<dbReference type="SUPFAM" id="SSF49899">
    <property type="entry name" value="Concanavalin A-like lectins/glucanases"/>
    <property type="match status" value="1"/>
</dbReference>
<reference evidence="2 3" key="1">
    <citation type="submission" date="2022-12" db="EMBL/GenBank/DDBJ databases">
        <title>Dasania phycosphaerae sp. nov., isolated from particulate material of the south coast of Korea.</title>
        <authorList>
            <person name="Jiang Y."/>
        </authorList>
    </citation>
    <scope>NUCLEOTIDE SEQUENCE [LARGE SCALE GENOMIC DNA]</scope>
    <source>
        <strain evidence="2 3">GY-19</strain>
    </source>
</reference>
<dbReference type="EMBL" id="JAPTGG010000001">
    <property type="protein sequence ID" value="MCZ0863869.1"/>
    <property type="molecule type" value="Genomic_DNA"/>
</dbReference>
<dbReference type="Gene3D" id="2.60.120.200">
    <property type="match status" value="1"/>
</dbReference>
<dbReference type="Gene3D" id="2.60.40.3440">
    <property type="match status" value="1"/>
</dbReference>
<dbReference type="PANTHER" id="PTHR14139:SF2">
    <property type="entry name" value="CALSYNTENIN-1"/>
    <property type="match status" value="1"/>
</dbReference>
<name>A0A9J6RIQ6_9GAMM</name>
<evidence type="ECO:0000313" key="3">
    <source>
        <dbReference type="Proteomes" id="UP001069090"/>
    </source>
</evidence>
<dbReference type="Pfam" id="PF17963">
    <property type="entry name" value="Big_9"/>
    <property type="match status" value="1"/>
</dbReference>
<proteinExistence type="predicted"/>
<dbReference type="InterPro" id="IPR013320">
    <property type="entry name" value="ConA-like_dom_sf"/>
</dbReference>
<gene>
    <name evidence="2" type="ORF">O0V09_01575</name>
</gene>
<dbReference type="RefSeq" id="WP_258330017.1">
    <property type="nucleotide sequence ID" value="NZ_JAPTGG010000001.1"/>
</dbReference>
<dbReference type="PANTHER" id="PTHR14139">
    <property type="entry name" value="CALSYNTENIN"/>
    <property type="match status" value="1"/>
</dbReference>
<dbReference type="InterPro" id="IPR053786">
    <property type="entry name" value="LEPRxLL_CS"/>
</dbReference>
<dbReference type="Pfam" id="PF13385">
    <property type="entry name" value="Laminin_G_3"/>
    <property type="match status" value="1"/>
</dbReference>
<comment type="caution">
    <text evidence="2">The sequence shown here is derived from an EMBL/GenBank/DDBJ whole genome shotgun (WGS) entry which is preliminary data.</text>
</comment>
<dbReference type="Proteomes" id="UP001069090">
    <property type="component" value="Unassembled WGS sequence"/>
</dbReference>
<dbReference type="InterPro" id="IPR001791">
    <property type="entry name" value="Laminin_G"/>
</dbReference>
<dbReference type="NCBIfam" id="NF012209">
    <property type="entry name" value="LEPR-8K"/>
    <property type="match status" value="1"/>
</dbReference>
<keyword evidence="3" id="KW-1185">Reference proteome</keyword>
<feature type="domain" description="Laminin G" evidence="1">
    <location>
        <begin position="426"/>
        <end position="611"/>
    </location>
</feature>
<organism evidence="2 3">
    <name type="scientific">Dasania phycosphaerae</name>
    <dbReference type="NCBI Taxonomy" id="2950436"/>
    <lineage>
        <taxon>Bacteria</taxon>
        <taxon>Pseudomonadati</taxon>
        <taxon>Pseudomonadota</taxon>
        <taxon>Gammaproteobacteria</taxon>
        <taxon>Cellvibrionales</taxon>
        <taxon>Spongiibacteraceae</taxon>
        <taxon>Dasania</taxon>
    </lineage>
</organism>
<dbReference type="InterPro" id="IPR025592">
    <property type="entry name" value="DUF4347"/>
</dbReference>
<protein>
    <submittedName>
        <fullName evidence="2">DUF4347 domain-containing protein</fullName>
    </submittedName>
</protein>
<accession>A0A9J6RIQ6</accession>
<dbReference type="Pfam" id="PF14252">
    <property type="entry name" value="DUF4347"/>
    <property type="match status" value="1"/>
</dbReference>
<dbReference type="Gene3D" id="2.60.40.2700">
    <property type="match status" value="1"/>
</dbReference>
<sequence length="2151" mass="219426">MKPLDMIFRRRFAEKPPASLHSAMYSIESLEPRLLMSADPLGAADPSGLLNPLDDKLALGDQAAAEQLLQTLAASYLDKPVLAATTPEPISLSSLSQLYPQDKLHGPQQSTFYSSDEQESGNTALIDELAVLLPTADEAIRQELIFVDTSLEDYQSLLAAIPSNDQQTHYSVIEWQPGEDALAKITSTLAALGEVDAIHIISHGNENGFALGDQWLSSDKLNEYQASLNQWRQFLDSEADLLIYGCELAAGEAGRDLLTGLAAITGADVAASDDLTGASEQGGDWDLEYSLGTVQTSIAFNDSWVQNWQGVLAEPTAVDDAVQTIIDTPVKIDVVANDTDPESDPIVLLDYTNPTNGSVTLNGDNTLTYTPGASYSGGDSFDYLVYDGNEDETSHYWRLDGDAVDAVGGDDGTVVGTTTVAGHYGDALSFDGVDDYVVLPDVNYPTGNFTISFRFQIQSGGLVGSGVQYLYNHGNFGSLGSINIAIREDTHASAYNNHLVTNIKDNLDVLDSSSLYVDISSLNLDDGAWHSYTLVSTNGSGTEVFIDGVSQATSGNGAGPMSIASDIYLGASNEGANNFYGGALDSVRIYNDSLNSTQVSDLHSGGSQQATVNVTVSPNLLWLSTSNDVSSPGANGLASWTDSAVLGFDPDAAGFEPTTSGSFNAVFDLADHTANNNVDAIHYVTTDIDVGSGTPISLLAGDVLLSIASAETLTNSDLSTTDVDKEDVFIFRPDTVGDYSSGTFIKLFTNNTGTDITALTLVEETTTVGDTTLQQGTFLIVENDNSILVLTPGDLTAAPANVGTEVLVDGSDTPNLSDAIFSNNITGLELIENDYTVAGTTLTAGTLLVTTDGDNSVYLSNTQAGTRHDIYALNLTQTTKGLAGITDGTVSLFFDGSKVGLNHGDENIDSFSFIQSQGASNVLPTGNVVIDGTVREDETLTANTSGLSDANGLGSGGYSYQWQRDGASIVGATSSTYTLGDDDVDKAISVVVSYTDGAGNAEVVISSETAAVENVNDEPTLSATATNPTFTEGGAAVNVFSGAVADAIDNGDSFTAMTLTVTNVNDGSDEKLNLDGTAISLTDPNTGTTATNGLDYSVSVTGTTATITLSNGSLDAAATQTLINNISYQNDSDEPDTSSRVVSITSLQDDGGTANGGDDTLAPNLASTVTVLAVNDEPTLTATASNPTFTEGGAAQGLFSAASVDTIESSQTIAAITLTVSNVNDGSDEKLSIDGTVISLTHGNSGTTAPPNSLSYSVSVTGTTATITLSGGSLSSAATQTLVNGISYQNDSDEPDTSNRVVTITELKDNGGVANGGDNTSAPNIASTVTVVSVNDEPTLTVTASNPTFTEDGAAQSLFSSASASTIESTQTFSAMTLTVTNVNNGSDEKLNLDGSTISLTNGNSGTTASSLSYIVTVSGTTATITLSGGSLDAGAIETLIDGISYQNDSDDPTTSNRVVTITSLQDNGGTADGGDDTAALNLSSTVTMVAVNDEPTLSVTASNPTFTEGGAAVSLYSGANASTIETGQSFSELTLTVTNVNDGVAEILNLDGSAILLVNNPLGVTLTNGLTYSVSVVGSTATISLSGGSLSATELEALVDGISYRNLSTDPNTSDRVVTITSLKDNGGTANSGDDTAALTLSSTVTMQGVNNEPGLSATATDPTFTEGGAAVNLYSGASASDLELGQAVTDLTLTVTNVNDASAEVINIDGTAITLTNGNAGTTAGNTLLYSVSVVGSTATVSLVGGTMTGAQLETLVNNMSYQNNSDDPDTSNRVVTLTGLKDNGGTANGGDDTAVLGIASTVTVVGVNDEPTLTATASNPTFTEGGAAQTLFSGSTADTIETGQAFSELTLTVSNVNNGSAEVLTIDGTAIALINSSGTTATNGLSYNVSISGTTATITLSGGSLSATNTETLVDGISYQNTSNDPTAGNRVVTLTSLQDNGGTANGGDDTAALSIASTVAVVAVNDEPTFTATGSNPTFTEGGAAQNLFSGTSVDVIESGQVLGELTLTISNVNNGSAEILNIDGTAIALINSSGTTASNSLSYSVSVSGTTATVTLSGGSLSAAATETLVDSISYQNNSNDPNTSNRVVTITSFKDNGGTANGGDDSIALSIASTVTVVTVNDEPTLTATASNPTFTEGGGGTNPV</sequence>
<evidence type="ECO:0000259" key="1">
    <source>
        <dbReference type="PROSITE" id="PS50025"/>
    </source>
</evidence>
<dbReference type="PROSITE" id="PS50025">
    <property type="entry name" value="LAM_G_DOMAIN"/>
    <property type="match status" value="1"/>
</dbReference>
<evidence type="ECO:0000313" key="2">
    <source>
        <dbReference type="EMBL" id="MCZ0863869.1"/>
    </source>
</evidence>